<feature type="signal peptide" evidence="1">
    <location>
        <begin position="1"/>
        <end position="23"/>
    </location>
</feature>
<reference evidence="3 4" key="1">
    <citation type="submission" date="2023-04" db="EMBL/GenBank/DDBJ databases">
        <title>Marinobulbifer ophiurae gen. nov., sp. Nov., isolate from tissue of brittle star Ophioplocus japonicus.</title>
        <authorList>
            <person name="Kawano K."/>
            <person name="Sawayama S."/>
            <person name="Nakagawa S."/>
        </authorList>
    </citation>
    <scope>NUCLEOTIDE SEQUENCE [LARGE SCALE GENOMIC DNA]</scope>
    <source>
        <strain evidence="3 4">NKW57</strain>
    </source>
</reference>
<gene>
    <name evidence="3" type="ORF">MNKW57_08030</name>
</gene>
<feature type="domain" description="SnoaL-like" evidence="2">
    <location>
        <begin position="29"/>
        <end position="142"/>
    </location>
</feature>
<dbReference type="InterPro" id="IPR032710">
    <property type="entry name" value="NTF2-like_dom_sf"/>
</dbReference>
<protein>
    <submittedName>
        <fullName evidence="3">Nuclear transport factor 2 family protein</fullName>
    </submittedName>
</protein>
<dbReference type="EMBL" id="BSYJ01000002">
    <property type="protein sequence ID" value="GMG86482.1"/>
    <property type="molecule type" value="Genomic_DNA"/>
</dbReference>
<feature type="chain" id="PRO_5046260075" evidence="1">
    <location>
        <begin position="24"/>
        <end position="160"/>
    </location>
</feature>
<keyword evidence="4" id="KW-1185">Reference proteome</keyword>
<comment type="caution">
    <text evidence="3">The sequence shown here is derived from an EMBL/GenBank/DDBJ whole genome shotgun (WGS) entry which is preliminary data.</text>
</comment>
<keyword evidence="1" id="KW-0732">Signal</keyword>
<evidence type="ECO:0000259" key="2">
    <source>
        <dbReference type="Pfam" id="PF13474"/>
    </source>
</evidence>
<sequence length="160" mass="18166">MLNKYFIYAFFCLLMCGSTGTLATEDKAVSTVLDSYHRAAAQADGKTYFSLMAEESVFIGTDATERWSKPAFQAFAEPYFSKGRGWEYVPQERHISFSPDGKVAWFDELLNNEKYGLCRGSGVLVKEGGEWKITQYNLHFPVPNAIAKDVVRMIREHKPE</sequence>
<dbReference type="InterPro" id="IPR037401">
    <property type="entry name" value="SnoaL-like"/>
</dbReference>
<dbReference type="Gene3D" id="3.10.450.50">
    <property type="match status" value="1"/>
</dbReference>
<accession>A0ABQ6LWT8</accession>
<evidence type="ECO:0000313" key="3">
    <source>
        <dbReference type="EMBL" id="GMG86482.1"/>
    </source>
</evidence>
<evidence type="ECO:0000313" key="4">
    <source>
        <dbReference type="Proteomes" id="UP001224392"/>
    </source>
</evidence>
<organism evidence="3 4">
    <name type="scientific">Biformimicrobium ophioploci</name>
    <dbReference type="NCBI Taxonomy" id="3036711"/>
    <lineage>
        <taxon>Bacteria</taxon>
        <taxon>Pseudomonadati</taxon>
        <taxon>Pseudomonadota</taxon>
        <taxon>Gammaproteobacteria</taxon>
        <taxon>Cellvibrionales</taxon>
        <taxon>Microbulbiferaceae</taxon>
        <taxon>Biformimicrobium</taxon>
    </lineage>
</organism>
<dbReference type="Proteomes" id="UP001224392">
    <property type="component" value="Unassembled WGS sequence"/>
</dbReference>
<dbReference type="SUPFAM" id="SSF54427">
    <property type="entry name" value="NTF2-like"/>
    <property type="match status" value="1"/>
</dbReference>
<name>A0ABQ6LWT8_9GAMM</name>
<proteinExistence type="predicted"/>
<evidence type="ECO:0000256" key="1">
    <source>
        <dbReference type="SAM" id="SignalP"/>
    </source>
</evidence>
<dbReference type="Pfam" id="PF13474">
    <property type="entry name" value="SnoaL_3"/>
    <property type="match status" value="1"/>
</dbReference>
<dbReference type="RefSeq" id="WP_285763012.1">
    <property type="nucleotide sequence ID" value="NZ_BSYJ01000002.1"/>
</dbReference>